<evidence type="ECO:0000313" key="2">
    <source>
        <dbReference type="Proteomes" id="UP000276588"/>
    </source>
</evidence>
<protein>
    <submittedName>
        <fullName evidence="1">Transcriptional regulator</fullName>
    </submittedName>
</protein>
<reference evidence="1 2" key="1">
    <citation type="submission" date="2018-06" db="EMBL/GenBank/DDBJ databases">
        <title>Halonotius sp. F13-13 a new haloarchaeeon isolated from a solar saltern from Isla Cristina, Huelva, Spain.</title>
        <authorList>
            <person name="Duran-Viseras A."/>
            <person name="Sanchez-Porro C."/>
            <person name="Ventosa A."/>
        </authorList>
    </citation>
    <scope>NUCLEOTIDE SEQUENCE [LARGE SCALE GENOMIC DNA]</scope>
    <source>
        <strain evidence="1 2">F13-13</strain>
    </source>
</reference>
<dbReference type="RefSeq" id="WP_120102864.1">
    <property type="nucleotide sequence ID" value="NZ_QKNY01000012.1"/>
</dbReference>
<gene>
    <name evidence="1" type="ORF">DM826_07885</name>
</gene>
<dbReference type="InterPro" id="IPR036390">
    <property type="entry name" value="WH_DNA-bd_sf"/>
</dbReference>
<dbReference type="OrthoDB" id="174131at2157"/>
<accession>A0A3A6QAH7</accession>
<dbReference type="SUPFAM" id="SSF46785">
    <property type="entry name" value="Winged helix' DNA-binding domain"/>
    <property type="match status" value="1"/>
</dbReference>
<dbReference type="Proteomes" id="UP000276588">
    <property type="component" value="Unassembled WGS sequence"/>
</dbReference>
<comment type="caution">
    <text evidence="1">The sequence shown here is derived from an EMBL/GenBank/DDBJ whole genome shotgun (WGS) entry which is preliminary data.</text>
</comment>
<name>A0A3A6QAH7_9EURY</name>
<dbReference type="AlphaFoldDB" id="A0A3A6QAH7"/>
<dbReference type="EMBL" id="QKNY01000012">
    <property type="protein sequence ID" value="RJX42911.1"/>
    <property type="molecule type" value="Genomic_DNA"/>
</dbReference>
<evidence type="ECO:0000313" key="1">
    <source>
        <dbReference type="EMBL" id="RJX42911.1"/>
    </source>
</evidence>
<sequence length="74" mass="8270">MGERDDKTGQYTDEYPEEAFLDAIRSADQMLGTGEIADAVGCAHDTAYKRLQKLEEEDVLGSQKVGNTIVWFIE</sequence>
<keyword evidence="2" id="KW-1185">Reference proteome</keyword>
<organism evidence="1 2">
    <name type="scientific">Halonotius aquaticus</name>
    <dbReference type="NCBI Taxonomy" id="2216978"/>
    <lineage>
        <taxon>Archaea</taxon>
        <taxon>Methanobacteriati</taxon>
        <taxon>Methanobacteriota</taxon>
        <taxon>Stenosarchaea group</taxon>
        <taxon>Halobacteria</taxon>
        <taxon>Halobacteriales</taxon>
        <taxon>Haloferacaceae</taxon>
        <taxon>Halonotius</taxon>
    </lineage>
</organism>
<proteinExistence type="predicted"/>